<dbReference type="InterPro" id="IPR035897">
    <property type="entry name" value="Toll_tir_struct_dom_sf"/>
</dbReference>
<sequence>MAAKTNKVFISFALRDVKLRDQLLEQLNKEQTTFSFVDMPVKQSWEPAWKEECRSKVTGCDGVIAIITKNVVRADGQLWEIRCAYEGRMPVLLIHGDAERLPSKLPDPVGNREIDAWTWPTISAFLNRL</sequence>
<proteinExistence type="predicted"/>
<dbReference type="Gene3D" id="3.40.50.10140">
    <property type="entry name" value="Toll/interleukin-1 receptor homology (TIR) domain"/>
    <property type="match status" value="1"/>
</dbReference>
<evidence type="ECO:0000313" key="2">
    <source>
        <dbReference type="Proteomes" id="UP000198620"/>
    </source>
</evidence>
<dbReference type="AlphaFoldDB" id="A0A1H7JUW7"/>
<keyword evidence="2" id="KW-1185">Reference proteome</keyword>
<reference evidence="1 2" key="1">
    <citation type="submission" date="2016-10" db="EMBL/GenBank/DDBJ databases">
        <authorList>
            <person name="de Groot N.N."/>
        </authorList>
    </citation>
    <scope>NUCLEOTIDE SEQUENCE [LARGE SCALE GENOMIC DNA]</scope>
    <source>
        <strain evidence="1 2">Nv1</strain>
    </source>
</reference>
<dbReference type="RefSeq" id="WP_090827777.1">
    <property type="nucleotide sequence ID" value="NZ_FOBH01000003.1"/>
</dbReference>
<dbReference type="EMBL" id="FOBH01000003">
    <property type="protein sequence ID" value="SEK78408.1"/>
    <property type="molecule type" value="Genomic_DNA"/>
</dbReference>
<gene>
    <name evidence="1" type="ORF">SAMN05216387_10312</name>
</gene>
<dbReference type="STRING" id="1233.SAMN05216387_10312"/>
<name>A0A1H7JUW7_9PROT</name>
<accession>A0A1H7JUW7</accession>
<dbReference type="OrthoDB" id="9809731at2"/>
<evidence type="ECO:0000313" key="1">
    <source>
        <dbReference type="EMBL" id="SEK78408.1"/>
    </source>
</evidence>
<protein>
    <submittedName>
        <fullName evidence="1">TIR domain-containing protein</fullName>
    </submittedName>
</protein>
<dbReference type="SUPFAM" id="SSF52200">
    <property type="entry name" value="Toll/Interleukin receptor TIR domain"/>
    <property type="match status" value="1"/>
</dbReference>
<dbReference type="Proteomes" id="UP000198620">
    <property type="component" value="Unassembled WGS sequence"/>
</dbReference>
<organism evidence="1 2">
    <name type="scientific">Nitrosovibrio tenuis</name>
    <dbReference type="NCBI Taxonomy" id="1233"/>
    <lineage>
        <taxon>Bacteria</taxon>
        <taxon>Pseudomonadati</taxon>
        <taxon>Pseudomonadota</taxon>
        <taxon>Betaproteobacteria</taxon>
        <taxon>Nitrosomonadales</taxon>
        <taxon>Nitrosomonadaceae</taxon>
        <taxon>Nitrosovibrio</taxon>
    </lineage>
</organism>